<proteinExistence type="predicted"/>
<keyword evidence="1" id="KW-1133">Transmembrane helix</keyword>
<keyword evidence="3" id="KW-1185">Reference proteome</keyword>
<protein>
    <submittedName>
        <fullName evidence="2">Uncharacterized protein</fullName>
    </submittedName>
</protein>
<sequence>MYRANWLLLGLSLLGSIGMIASASSLKGNPLGDWVESFLIIAALTAAIFAGQLQLTGTTGRSLPDS</sequence>
<organism evidence="2 3">
    <name type="scientific">Singulisphaera acidiphila (strain ATCC BAA-1392 / DSM 18658 / VKM B-2454 / MOB10)</name>
    <dbReference type="NCBI Taxonomy" id="886293"/>
    <lineage>
        <taxon>Bacteria</taxon>
        <taxon>Pseudomonadati</taxon>
        <taxon>Planctomycetota</taxon>
        <taxon>Planctomycetia</taxon>
        <taxon>Isosphaerales</taxon>
        <taxon>Isosphaeraceae</taxon>
        <taxon>Singulisphaera</taxon>
    </lineage>
</organism>
<reference evidence="2 3" key="1">
    <citation type="submission" date="2012-02" db="EMBL/GenBank/DDBJ databases">
        <title>Complete sequence of chromosome of Singulisphaera acidiphila DSM 18658.</title>
        <authorList>
            <consortium name="US DOE Joint Genome Institute (JGI-PGF)"/>
            <person name="Lucas S."/>
            <person name="Copeland A."/>
            <person name="Lapidus A."/>
            <person name="Glavina del Rio T."/>
            <person name="Dalin E."/>
            <person name="Tice H."/>
            <person name="Bruce D."/>
            <person name="Goodwin L."/>
            <person name="Pitluck S."/>
            <person name="Peters L."/>
            <person name="Ovchinnikova G."/>
            <person name="Chertkov O."/>
            <person name="Kyrpides N."/>
            <person name="Mavromatis K."/>
            <person name="Ivanova N."/>
            <person name="Brettin T."/>
            <person name="Detter J.C."/>
            <person name="Han C."/>
            <person name="Larimer F."/>
            <person name="Land M."/>
            <person name="Hauser L."/>
            <person name="Markowitz V."/>
            <person name="Cheng J.-F."/>
            <person name="Hugenholtz P."/>
            <person name="Woyke T."/>
            <person name="Wu D."/>
            <person name="Tindall B."/>
            <person name="Pomrenke H."/>
            <person name="Brambilla E."/>
            <person name="Klenk H.-P."/>
            <person name="Eisen J.A."/>
        </authorList>
    </citation>
    <scope>NUCLEOTIDE SEQUENCE [LARGE SCALE GENOMIC DNA]</scope>
    <source>
        <strain evidence="3">ATCC BAA-1392 / DSM 18658 / VKM B-2454 / MOB10</strain>
    </source>
</reference>
<feature type="transmembrane region" description="Helical" evidence="1">
    <location>
        <begin position="35"/>
        <end position="53"/>
    </location>
</feature>
<name>L0DH55_SINAD</name>
<dbReference type="Proteomes" id="UP000010798">
    <property type="component" value="Chromosome"/>
</dbReference>
<evidence type="ECO:0000256" key="1">
    <source>
        <dbReference type="SAM" id="Phobius"/>
    </source>
</evidence>
<dbReference type="HOGENOM" id="CLU_2828897_0_0_0"/>
<evidence type="ECO:0000313" key="2">
    <source>
        <dbReference type="EMBL" id="AGA28704.1"/>
    </source>
</evidence>
<dbReference type="RefSeq" id="WP_015247820.1">
    <property type="nucleotide sequence ID" value="NC_019892.1"/>
</dbReference>
<dbReference type="AlphaFoldDB" id="L0DH55"/>
<keyword evidence="1" id="KW-0812">Transmembrane</keyword>
<dbReference type="KEGG" id="saci:Sinac_4522"/>
<gene>
    <name evidence="2" type="ordered locus">Sinac_4522</name>
</gene>
<accession>L0DH55</accession>
<dbReference type="EMBL" id="CP003364">
    <property type="protein sequence ID" value="AGA28704.1"/>
    <property type="molecule type" value="Genomic_DNA"/>
</dbReference>
<evidence type="ECO:0000313" key="3">
    <source>
        <dbReference type="Proteomes" id="UP000010798"/>
    </source>
</evidence>
<keyword evidence="1" id="KW-0472">Membrane</keyword>